<proteinExistence type="predicted"/>
<dbReference type="InterPro" id="IPR019434">
    <property type="entry name" value="DUF2423"/>
</dbReference>
<evidence type="ECO:0000313" key="3">
    <source>
        <dbReference type="EMBL" id="PSC73826.1"/>
    </source>
</evidence>
<dbReference type="AlphaFoldDB" id="A0A2P6VI99"/>
<organism evidence="3 4">
    <name type="scientific">Micractinium conductrix</name>
    <dbReference type="NCBI Taxonomy" id="554055"/>
    <lineage>
        <taxon>Eukaryota</taxon>
        <taxon>Viridiplantae</taxon>
        <taxon>Chlorophyta</taxon>
        <taxon>core chlorophytes</taxon>
        <taxon>Trebouxiophyceae</taxon>
        <taxon>Chlorellales</taxon>
        <taxon>Chlorellaceae</taxon>
        <taxon>Chlorella clade</taxon>
        <taxon>Micractinium</taxon>
    </lineage>
</organism>
<gene>
    <name evidence="3" type="ORF">C2E20_3002</name>
</gene>
<keyword evidence="4" id="KW-1185">Reference proteome</keyword>
<reference evidence="3 4" key="1">
    <citation type="journal article" date="2018" name="Plant J.">
        <title>Genome sequences of Chlorella sorokiniana UTEX 1602 and Micractinium conductrix SAG 241.80: implications to maltose excretion by a green alga.</title>
        <authorList>
            <person name="Arriola M.B."/>
            <person name="Velmurugan N."/>
            <person name="Zhang Y."/>
            <person name="Plunkett M.H."/>
            <person name="Hondzo H."/>
            <person name="Barney B.M."/>
        </authorList>
    </citation>
    <scope>NUCLEOTIDE SEQUENCE [LARGE SCALE GENOMIC DNA]</scope>
    <source>
        <strain evidence="3 4">SAG 241.80</strain>
    </source>
</reference>
<comment type="caution">
    <text evidence="3">The sequence shown here is derived from an EMBL/GenBank/DDBJ whole genome shotgun (WGS) entry which is preliminary data.</text>
</comment>
<dbReference type="Pfam" id="PF10338">
    <property type="entry name" value="YBL028C_N"/>
    <property type="match status" value="1"/>
</dbReference>
<evidence type="ECO:0000259" key="2">
    <source>
        <dbReference type="Pfam" id="PF10338"/>
    </source>
</evidence>
<dbReference type="OrthoDB" id="511791at2759"/>
<accession>A0A2P6VI99</accession>
<feature type="domain" description="DUF2423" evidence="2">
    <location>
        <begin position="1"/>
        <end position="23"/>
    </location>
</feature>
<sequence length="139" mass="14612">MAKGLRSKSKRRYRTLKRKAVVQAPWQIEAEERKQEALAAVLAAPRPSEAGGGGDGAGPAAMDAQQEGGEGAMAVDGQDPATCANPSKLLKKLRKQRLAATKGIVKGQAKKSNPLAGANQFHKANKSKKKSLGGVLNTR</sequence>
<evidence type="ECO:0000313" key="4">
    <source>
        <dbReference type="Proteomes" id="UP000239649"/>
    </source>
</evidence>
<name>A0A2P6VI99_9CHLO</name>
<dbReference type="Proteomes" id="UP000239649">
    <property type="component" value="Unassembled WGS sequence"/>
</dbReference>
<feature type="region of interest" description="Disordered" evidence="1">
    <location>
        <begin position="45"/>
        <end position="85"/>
    </location>
</feature>
<protein>
    <submittedName>
        <fullName evidence="3">Uncharacterized family UPF0642</fullName>
    </submittedName>
</protein>
<feature type="region of interest" description="Disordered" evidence="1">
    <location>
        <begin position="102"/>
        <end position="139"/>
    </location>
</feature>
<dbReference type="EMBL" id="LHPF02000006">
    <property type="protein sequence ID" value="PSC73826.1"/>
    <property type="molecule type" value="Genomic_DNA"/>
</dbReference>
<evidence type="ECO:0000256" key="1">
    <source>
        <dbReference type="SAM" id="MobiDB-lite"/>
    </source>
</evidence>